<evidence type="ECO:0000259" key="10">
    <source>
        <dbReference type="Pfam" id="PF02709"/>
    </source>
</evidence>
<dbReference type="SUPFAM" id="SSF53448">
    <property type="entry name" value="Nucleotide-diphospho-sugar transferases"/>
    <property type="match status" value="1"/>
</dbReference>
<feature type="region of interest" description="Disordered" evidence="8">
    <location>
        <begin position="1"/>
        <end position="23"/>
    </location>
</feature>
<dbReference type="Gene3D" id="2.80.10.50">
    <property type="match status" value="1"/>
</dbReference>
<organism evidence="11 12">
    <name type="scientific">Cystoisospora suis</name>
    <dbReference type="NCBI Taxonomy" id="483139"/>
    <lineage>
        <taxon>Eukaryota</taxon>
        <taxon>Sar</taxon>
        <taxon>Alveolata</taxon>
        <taxon>Apicomplexa</taxon>
        <taxon>Conoidasida</taxon>
        <taxon>Coccidia</taxon>
        <taxon>Eucoccidiorida</taxon>
        <taxon>Eimeriorina</taxon>
        <taxon>Sarcocystidae</taxon>
        <taxon>Cystoisospora</taxon>
    </lineage>
</organism>
<dbReference type="OrthoDB" id="416652at2759"/>
<keyword evidence="7" id="KW-0464">Manganese</keyword>
<evidence type="ECO:0000313" key="11">
    <source>
        <dbReference type="EMBL" id="PHJ24837.1"/>
    </source>
</evidence>
<dbReference type="EMBL" id="MIGC01000510">
    <property type="protein sequence ID" value="PHJ24837.1"/>
    <property type="molecule type" value="Genomic_DNA"/>
</dbReference>
<feature type="region of interest" description="Disordered" evidence="8">
    <location>
        <begin position="257"/>
        <end position="306"/>
    </location>
</feature>
<evidence type="ECO:0000256" key="7">
    <source>
        <dbReference type="ARBA" id="ARBA00023211"/>
    </source>
</evidence>
<dbReference type="Pfam" id="PF02709">
    <property type="entry name" value="Glyco_transf_7C"/>
    <property type="match status" value="1"/>
</dbReference>
<dbReference type="GO" id="GO:0006493">
    <property type="term" value="P:protein O-linked glycosylation"/>
    <property type="evidence" value="ECO:0007669"/>
    <property type="project" value="TreeGrafter"/>
</dbReference>
<dbReference type="InterPro" id="IPR027791">
    <property type="entry name" value="Galactosyl_T_C"/>
</dbReference>
<feature type="domain" description="Galactosyltransferase C-terminal" evidence="10">
    <location>
        <begin position="491"/>
        <end position="553"/>
    </location>
</feature>
<comment type="pathway">
    <text evidence="2">Protein modification; protein glycosylation.</text>
</comment>
<name>A0A2C6L955_9APIC</name>
<keyword evidence="4 11" id="KW-0808">Transferase</keyword>
<keyword evidence="5" id="KW-0479">Metal-binding</keyword>
<gene>
    <name evidence="11" type="ORF">CSUI_001303</name>
</gene>
<evidence type="ECO:0000256" key="8">
    <source>
        <dbReference type="SAM" id="MobiDB-lite"/>
    </source>
</evidence>
<dbReference type="GeneID" id="94424720"/>
<evidence type="ECO:0000256" key="4">
    <source>
        <dbReference type="ARBA" id="ARBA00022679"/>
    </source>
</evidence>
<keyword evidence="3" id="KW-0328">Glycosyltransferase</keyword>
<sequence>MMHESSDSVSGKVKPRSMSRLSSSPRAILRSLFNSSSSFSSPSHPGSFSCSLSCCTCATLLTAATLSVFTLIFVFSPPLLINISTLPGAWTSRANQQLEGAKPGSSGVSTGEEGKGSLLSFGGGLVSERVAKTLGLSPLILGFPPLKRRPRQIAQIGKEDGKYGDRPAIIIEPELVEGVNPGADEDRLHGIVGMYDDGRPAWTPSPVFFKMNKEQKREAHKGYCFNTRASDSISLDRATPDFASYYCRKQRPLFDSLTPQLPDSSPFIPSSIEGKDHEEKEEENSSPMGDTQQGASSESFMESSQAEGKKYLPNTSVVIVFYNENLSVLLRSIHSVLNHTPPSLLREIIVVDDFSDKTTHPWLGDELENYIAETLPKTRLLRLLQRRGLMGARMAGAAIAGASTITFLDSHIECMRYWLQPLLYHVSQDWRNVAMPEISSIHFDTFRITEGGLSTLAFTWGMAHHHIHEKIRHRIESTAEGKGVHAKEKDAPMMSPIMAGGLFTISRKWWNTLGGYDKEMQIYGGEEFELSFKIWMCGGSLHLIPCSKVGHVFRHSEFWQGQVYPVAGEVIHRNKLRAAHVWMEDYVKIVELVVPKLPEGKTIGDLTEQRALRDRLKCKNFDWYLQNIYPELKPPVVKDALTGAVKNLKYSACLDTLTTHYEFIGAYPCHYEHGTQAFLYDRRNHRLLVAEHNFEDCVFGSPALTHLPERRCQVEEEEESSNSSPDEFLSPYWLYDERSKQFQLMSKKGDRVHVPHLCMETVQVETPKSPYDLILRPCDPSKPHQKFVFVP</sequence>
<evidence type="ECO:0000256" key="5">
    <source>
        <dbReference type="ARBA" id="ARBA00022723"/>
    </source>
</evidence>
<dbReference type="PANTHER" id="PTHR11675:SF68">
    <property type="entry name" value="N-ACETYLGALACTOSAMINYLTRANSFERASE 7"/>
    <property type="match status" value="1"/>
</dbReference>
<dbReference type="GO" id="GO:0005794">
    <property type="term" value="C:Golgi apparatus"/>
    <property type="evidence" value="ECO:0007669"/>
    <property type="project" value="TreeGrafter"/>
</dbReference>
<feature type="compositionally biased region" description="Polar residues" evidence="8">
    <location>
        <begin position="285"/>
        <end position="306"/>
    </location>
</feature>
<comment type="caution">
    <text evidence="11">The sequence shown here is derived from an EMBL/GenBank/DDBJ whole genome shotgun (WGS) entry which is preliminary data.</text>
</comment>
<accession>A0A2C6L955</accession>
<dbReference type="RefSeq" id="XP_067926509.1">
    <property type="nucleotide sequence ID" value="XM_068061509.1"/>
</dbReference>
<evidence type="ECO:0000313" key="12">
    <source>
        <dbReference type="Proteomes" id="UP000221165"/>
    </source>
</evidence>
<dbReference type="Gene3D" id="3.90.550.10">
    <property type="entry name" value="Spore Coat Polysaccharide Biosynthesis Protein SpsA, Chain A"/>
    <property type="match status" value="1"/>
</dbReference>
<keyword evidence="12" id="KW-1185">Reference proteome</keyword>
<dbReference type="GO" id="GO:0046872">
    <property type="term" value="F:metal ion binding"/>
    <property type="evidence" value="ECO:0007669"/>
    <property type="project" value="UniProtKB-KW"/>
</dbReference>
<dbReference type="VEuPathDB" id="ToxoDB:CSUI_001303"/>
<dbReference type="SUPFAM" id="SSF50370">
    <property type="entry name" value="Ricin B-like lectins"/>
    <property type="match status" value="1"/>
</dbReference>
<protein>
    <submittedName>
        <fullName evidence="11">Udp-n-acetyl-d-galactosamine:polypeptide n-acetylgalactosaminyltransferase t1</fullName>
    </submittedName>
</protein>
<proteinExistence type="predicted"/>
<evidence type="ECO:0000256" key="2">
    <source>
        <dbReference type="ARBA" id="ARBA00004922"/>
    </source>
</evidence>
<keyword evidence="6" id="KW-1015">Disulfide bond</keyword>
<dbReference type="GO" id="GO:0004653">
    <property type="term" value="F:polypeptide N-acetylgalactosaminyltransferase activity"/>
    <property type="evidence" value="ECO:0007669"/>
    <property type="project" value="TreeGrafter"/>
</dbReference>
<evidence type="ECO:0000256" key="6">
    <source>
        <dbReference type="ARBA" id="ARBA00023157"/>
    </source>
</evidence>
<evidence type="ECO:0000256" key="3">
    <source>
        <dbReference type="ARBA" id="ARBA00022676"/>
    </source>
</evidence>
<dbReference type="InterPro" id="IPR001173">
    <property type="entry name" value="Glyco_trans_2-like"/>
</dbReference>
<feature type="domain" description="Glycosyltransferase 2-like" evidence="9">
    <location>
        <begin position="316"/>
        <end position="459"/>
    </location>
</feature>
<dbReference type="AlphaFoldDB" id="A0A2C6L955"/>
<evidence type="ECO:0000256" key="1">
    <source>
        <dbReference type="ARBA" id="ARBA00001936"/>
    </source>
</evidence>
<dbReference type="Pfam" id="PF00535">
    <property type="entry name" value="Glycos_transf_2"/>
    <property type="match status" value="1"/>
</dbReference>
<dbReference type="PANTHER" id="PTHR11675">
    <property type="entry name" value="N-ACETYLGALACTOSAMINYLTRANSFERASE"/>
    <property type="match status" value="1"/>
</dbReference>
<comment type="cofactor">
    <cofactor evidence="1">
        <name>Mn(2+)</name>
        <dbReference type="ChEBI" id="CHEBI:29035"/>
    </cofactor>
</comment>
<evidence type="ECO:0000259" key="9">
    <source>
        <dbReference type="Pfam" id="PF00535"/>
    </source>
</evidence>
<dbReference type="Proteomes" id="UP000221165">
    <property type="component" value="Unassembled WGS sequence"/>
</dbReference>
<dbReference type="InterPro" id="IPR035992">
    <property type="entry name" value="Ricin_B-like_lectins"/>
</dbReference>
<reference evidence="11 12" key="1">
    <citation type="journal article" date="2017" name="Int. J. Parasitol.">
        <title>The genome of the protozoan parasite Cystoisospora suis and a reverse vaccinology approach to identify vaccine candidates.</title>
        <authorList>
            <person name="Palmieri N."/>
            <person name="Shrestha A."/>
            <person name="Ruttkowski B."/>
            <person name="Beck T."/>
            <person name="Vogl C."/>
            <person name="Tomley F."/>
            <person name="Blake D.P."/>
            <person name="Joachim A."/>
        </authorList>
    </citation>
    <scope>NUCLEOTIDE SEQUENCE [LARGE SCALE GENOMIC DNA]</scope>
    <source>
        <strain evidence="11 12">Wien I</strain>
    </source>
</reference>
<dbReference type="InterPro" id="IPR029044">
    <property type="entry name" value="Nucleotide-diphossugar_trans"/>
</dbReference>